<evidence type="ECO:0000313" key="2">
    <source>
        <dbReference type="EMBL" id="NMC61820.1"/>
    </source>
</evidence>
<comment type="caution">
    <text evidence="2">The sequence shown here is derived from an EMBL/GenBank/DDBJ whole genome shotgun (WGS) entry which is preliminary data.</text>
</comment>
<proteinExistence type="predicted"/>
<evidence type="ECO:0000256" key="1">
    <source>
        <dbReference type="SAM" id="Coils"/>
    </source>
</evidence>
<dbReference type="AlphaFoldDB" id="A0A7X9FPB8"/>
<gene>
    <name evidence="2" type="ORF">GYA55_01490</name>
</gene>
<dbReference type="EMBL" id="JAAZON010000055">
    <property type="protein sequence ID" value="NMC61820.1"/>
    <property type="molecule type" value="Genomic_DNA"/>
</dbReference>
<keyword evidence="1" id="KW-0175">Coiled coil</keyword>
<feature type="coiled-coil region" evidence="1">
    <location>
        <begin position="120"/>
        <end position="182"/>
    </location>
</feature>
<dbReference type="Proteomes" id="UP000524246">
    <property type="component" value="Unassembled WGS sequence"/>
</dbReference>
<accession>A0A7X9FPB8</accession>
<organism evidence="2 3">
    <name type="scientific">SAR324 cluster bacterium</name>
    <dbReference type="NCBI Taxonomy" id="2024889"/>
    <lineage>
        <taxon>Bacteria</taxon>
        <taxon>Deltaproteobacteria</taxon>
        <taxon>SAR324 cluster</taxon>
    </lineage>
</organism>
<reference evidence="2 3" key="1">
    <citation type="journal article" date="2020" name="Biotechnol. Biofuels">
        <title>New insights from the biogas microbiome by comprehensive genome-resolved metagenomics of nearly 1600 species originating from multiple anaerobic digesters.</title>
        <authorList>
            <person name="Campanaro S."/>
            <person name="Treu L."/>
            <person name="Rodriguez-R L.M."/>
            <person name="Kovalovszki A."/>
            <person name="Ziels R.M."/>
            <person name="Maus I."/>
            <person name="Zhu X."/>
            <person name="Kougias P.G."/>
            <person name="Basile A."/>
            <person name="Luo G."/>
            <person name="Schluter A."/>
            <person name="Konstantinidis K.T."/>
            <person name="Angelidaki I."/>
        </authorList>
    </citation>
    <scope>NUCLEOTIDE SEQUENCE [LARGE SCALE GENOMIC DNA]</scope>
    <source>
        <strain evidence="2">AS27yjCOA_65</strain>
    </source>
</reference>
<sequence>MSPSPTPTPTPTLTPSPEYTQFTYTPTPCPPNKKECISCETVNFGDVIQQLKKTARDQWKSNLAFILRLDKGNKLKLSFQARNKALLEQMLKFLNSLSPEVQECIENDYCVTVSVNTLILKKYRKTIEQIYKLSQEIQRQPLAYGKPGGKCSGSIEECKKRVRNANQYIKWLKREINRLKKLNLTLTSKIPIKTTKCE</sequence>
<protein>
    <submittedName>
        <fullName evidence="2">Uncharacterized protein</fullName>
    </submittedName>
</protein>
<name>A0A7X9FPB8_9DELT</name>
<evidence type="ECO:0000313" key="3">
    <source>
        <dbReference type="Proteomes" id="UP000524246"/>
    </source>
</evidence>